<dbReference type="EMBL" id="JOKH01000001">
    <property type="protein sequence ID" value="KEQ18996.1"/>
    <property type="molecule type" value="Genomic_DNA"/>
</dbReference>
<reference evidence="3 4" key="1">
    <citation type="submission" date="2014-06" db="EMBL/GenBank/DDBJ databases">
        <title>Whole Genome Sequences of Three Symbiotic Endozoicomonas Bacteria.</title>
        <authorList>
            <person name="Neave M.J."/>
            <person name="Apprill A."/>
            <person name="Voolstra C.R."/>
        </authorList>
    </citation>
    <scope>NUCLEOTIDE SEQUENCE [LARGE SCALE GENOMIC DNA]</scope>
    <source>
        <strain evidence="3 4">DSM 25634</strain>
    </source>
</reference>
<dbReference type="SUPFAM" id="SSF53474">
    <property type="entry name" value="alpha/beta-Hydrolases"/>
    <property type="match status" value="1"/>
</dbReference>
<dbReference type="eggNOG" id="COG1073">
    <property type="taxonomic scope" value="Bacteria"/>
</dbReference>
<dbReference type="Proteomes" id="UP000028073">
    <property type="component" value="Unassembled WGS sequence"/>
</dbReference>
<evidence type="ECO:0000313" key="4">
    <source>
        <dbReference type="Proteomes" id="UP000028073"/>
    </source>
</evidence>
<evidence type="ECO:0000313" key="3">
    <source>
        <dbReference type="EMBL" id="KEQ18996.1"/>
    </source>
</evidence>
<gene>
    <name evidence="3" type="ORF">GZ78_02845</name>
</gene>
<dbReference type="Gene3D" id="3.40.50.1820">
    <property type="entry name" value="alpha/beta hydrolase"/>
    <property type="match status" value="1"/>
</dbReference>
<proteinExistence type="predicted"/>
<dbReference type="RefSeq" id="WP_034832568.1">
    <property type="nucleotide sequence ID" value="NZ_JOKH01000001.1"/>
</dbReference>
<dbReference type="PANTHER" id="PTHR12277">
    <property type="entry name" value="ALPHA/BETA HYDROLASE DOMAIN-CONTAINING PROTEIN"/>
    <property type="match status" value="1"/>
</dbReference>
<evidence type="ECO:0000259" key="2">
    <source>
        <dbReference type="Pfam" id="PF12146"/>
    </source>
</evidence>
<keyword evidence="1" id="KW-1133">Transmembrane helix</keyword>
<feature type="transmembrane region" description="Helical" evidence="1">
    <location>
        <begin position="6"/>
        <end position="25"/>
    </location>
</feature>
<dbReference type="InterPro" id="IPR029058">
    <property type="entry name" value="AB_hydrolase_fold"/>
</dbReference>
<comment type="caution">
    <text evidence="3">The sequence shown here is derived from an EMBL/GenBank/DDBJ whole genome shotgun (WGS) entry which is preliminary data.</text>
</comment>
<feature type="domain" description="Serine aminopeptidase S33" evidence="2">
    <location>
        <begin position="75"/>
        <end position="188"/>
    </location>
</feature>
<keyword evidence="1" id="KW-0812">Transmembrane</keyword>
<organism evidence="3 4">
    <name type="scientific">Endozoicomonas numazuensis</name>
    <dbReference type="NCBI Taxonomy" id="1137799"/>
    <lineage>
        <taxon>Bacteria</taxon>
        <taxon>Pseudomonadati</taxon>
        <taxon>Pseudomonadota</taxon>
        <taxon>Gammaproteobacteria</taxon>
        <taxon>Oceanospirillales</taxon>
        <taxon>Endozoicomonadaceae</taxon>
        <taxon>Endozoicomonas</taxon>
    </lineage>
</organism>
<dbReference type="AlphaFoldDB" id="A0A081NKM3"/>
<sequence length="279" mass="31043">MSSVLGLITLVVFGIYLCVCLFFFIQQNGFIFPGATNDHHILKGVEHTSINLERGDVVLSGFRRQFTDKSNGVVVLYFGGNAEDVSTMLYLSKELGVSEFYAFNYRGYGSSNGSPSEESLVADAWAQYEYLIKEKEVSPERILLMGRSLGSGVAVQLTQQVKLNNQSLFGVVLVTPYDSLRAVVSHHFPWLPVRWILKHPFESLQRAGQLNTPALFLIASLDQIIPPSHGHKLSQVWQGSSDTKVLTGYDHNNLDESPNFYPSIRAFIQKVASVNKAIP</sequence>
<dbReference type="Pfam" id="PF12146">
    <property type="entry name" value="Hydrolase_4"/>
    <property type="match status" value="1"/>
</dbReference>
<evidence type="ECO:0000256" key="1">
    <source>
        <dbReference type="SAM" id="Phobius"/>
    </source>
</evidence>
<dbReference type="STRING" id="1137799.GZ78_02845"/>
<dbReference type="PANTHER" id="PTHR12277:SF81">
    <property type="entry name" value="PROTEIN ABHD13"/>
    <property type="match status" value="1"/>
</dbReference>
<dbReference type="InterPro" id="IPR022742">
    <property type="entry name" value="Hydrolase_4"/>
</dbReference>
<keyword evidence="4" id="KW-1185">Reference proteome</keyword>
<accession>A0A081NKM3</accession>
<protein>
    <recommendedName>
        <fullName evidence="2">Serine aminopeptidase S33 domain-containing protein</fullName>
    </recommendedName>
</protein>
<name>A0A081NKM3_9GAMM</name>
<keyword evidence="1" id="KW-0472">Membrane</keyword>
<dbReference type="OrthoDB" id="9798884at2"/>